<protein>
    <submittedName>
        <fullName evidence="2">Uncharacterized protein</fullName>
    </submittedName>
</protein>
<name>W8T7H3_PEPAC</name>
<keyword evidence="1" id="KW-0812">Transmembrane</keyword>
<dbReference type="PATRIC" id="fig|1286171.3.peg.1505"/>
<reference evidence="2 3" key="1">
    <citation type="journal article" date="2014" name="Genome Announc.">
        <title>Complete Genome Sequence of Amino Acid-Utilizing Eubacterium acidaminophilum al-2 (DSM 3953).</title>
        <authorList>
            <person name="Poehlein A."/>
            <person name="Andreesen J.R."/>
            <person name="Daniel R."/>
        </authorList>
    </citation>
    <scope>NUCLEOTIDE SEQUENCE [LARGE SCALE GENOMIC DNA]</scope>
    <source>
        <strain evidence="2 3">DSM 3953</strain>
    </source>
</reference>
<evidence type="ECO:0000313" key="2">
    <source>
        <dbReference type="EMBL" id="AHM56850.1"/>
    </source>
</evidence>
<gene>
    <name evidence="2" type="ORF">EAL2_c15550</name>
</gene>
<keyword evidence="1" id="KW-1133">Transmembrane helix</keyword>
<dbReference type="STRING" id="1286171.EAL2_c15550"/>
<dbReference type="EMBL" id="CP007452">
    <property type="protein sequence ID" value="AHM56850.1"/>
    <property type="molecule type" value="Genomic_DNA"/>
</dbReference>
<organism evidence="2 3">
    <name type="scientific">Peptoclostridium acidaminophilum DSM 3953</name>
    <dbReference type="NCBI Taxonomy" id="1286171"/>
    <lineage>
        <taxon>Bacteria</taxon>
        <taxon>Bacillati</taxon>
        <taxon>Bacillota</taxon>
        <taxon>Clostridia</taxon>
        <taxon>Peptostreptococcales</taxon>
        <taxon>Peptoclostridiaceae</taxon>
        <taxon>Peptoclostridium</taxon>
    </lineage>
</organism>
<proteinExistence type="predicted"/>
<dbReference type="eggNOG" id="ENOG5032RHJ">
    <property type="taxonomic scope" value="Bacteria"/>
</dbReference>
<evidence type="ECO:0000256" key="1">
    <source>
        <dbReference type="SAM" id="Phobius"/>
    </source>
</evidence>
<evidence type="ECO:0000313" key="3">
    <source>
        <dbReference type="Proteomes" id="UP000019591"/>
    </source>
</evidence>
<feature type="transmembrane region" description="Helical" evidence="1">
    <location>
        <begin position="120"/>
        <end position="138"/>
    </location>
</feature>
<sequence length="199" mass="23729">MSMEDECMKKKMDYFRKVYKYDDEAKAYIIEASLDDYTEILNGWDPSPVRWRDIEPEFKFFLEECAHDIPLRYPLEILLHLPESVKNSKKEKLTQEAIKNNFEFLTHLESKDLRQRNKKSAIYVVMAFVFLSAAYTLQDTGISENVLMSILLEGIFIGGWVFLWEAFSLVFIYNQDVRRNLREMRRFSKAQITFKYGKQ</sequence>
<dbReference type="AlphaFoldDB" id="W8T7H3"/>
<dbReference type="HOGENOM" id="CLU_112756_0_0_9"/>
<keyword evidence="3" id="KW-1185">Reference proteome</keyword>
<accession>W8T7H3</accession>
<dbReference type="KEGG" id="eac:EAL2_c15550"/>
<feature type="transmembrane region" description="Helical" evidence="1">
    <location>
        <begin position="150"/>
        <end position="173"/>
    </location>
</feature>
<keyword evidence="1" id="KW-0472">Membrane</keyword>
<dbReference type="Proteomes" id="UP000019591">
    <property type="component" value="Chromosome"/>
</dbReference>